<keyword evidence="2" id="KW-1185">Reference proteome</keyword>
<organism evidence="1 2">
    <name type="scientific">Arxiozyma heterogenica</name>
    <dbReference type="NCBI Taxonomy" id="278026"/>
    <lineage>
        <taxon>Eukaryota</taxon>
        <taxon>Fungi</taxon>
        <taxon>Dikarya</taxon>
        <taxon>Ascomycota</taxon>
        <taxon>Saccharomycotina</taxon>
        <taxon>Saccharomycetes</taxon>
        <taxon>Saccharomycetales</taxon>
        <taxon>Saccharomycetaceae</taxon>
        <taxon>Arxiozyma</taxon>
    </lineage>
</organism>
<dbReference type="Pfam" id="PF10775">
    <property type="entry name" value="ATP_sub_h"/>
    <property type="match status" value="1"/>
</dbReference>
<dbReference type="Proteomes" id="UP001306508">
    <property type="component" value="Unassembled WGS sequence"/>
</dbReference>
<dbReference type="AlphaFoldDB" id="A0AAN7WLH9"/>
<comment type="caution">
    <text evidence="1">The sequence shown here is derived from an EMBL/GenBank/DDBJ whole genome shotgun (WGS) entry which is preliminary data.</text>
</comment>
<name>A0AAN7WLH9_9SACH</name>
<dbReference type="GO" id="GO:0046933">
    <property type="term" value="F:proton-transporting ATP synthase activity, rotational mechanism"/>
    <property type="evidence" value="ECO:0007669"/>
    <property type="project" value="TreeGrafter"/>
</dbReference>
<proteinExistence type="predicted"/>
<protein>
    <submittedName>
        <fullName evidence="1">Uncharacterized protein</fullName>
    </submittedName>
</protein>
<sequence length="121" mass="13587">MLGITTTRILSKNSVRLFSNTSRASNLIQDLYLKELTSVKNGLDISKIVSPKGNVLEWQTPSRPVVPKVEGNEDALLQEYITSKVSVANESDPGQTQNEQELEEDWLVIEDIQEENPVHTH</sequence>
<reference evidence="2" key="1">
    <citation type="submission" date="2023-07" db="EMBL/GenBank/DDBJ databases">
        <title>A draft genome of Kazachstania heterogenica Y-27499.</title>
        <authorList>
            <person name="Donic C."/>
            <person name="Kralova J.S."/>
            <person name="Fidel L."/>
            <person name="Ben-Dor S."/>
            <person name="Jung S."/>
        </authorList>
    </citation>
    <scope>NUCLEOTIDE SEQUENCE [LARGE SCALE GENOMIC DNA]</scope>
    <source>
        <strain evidence="2">Y27499</strain>
    </source>
</reference>
<dbReference type="EMBL" id="JAWIZZ010000051">
    <property type="protein sequence ID" value="KAK5778788.1"/>
    <property type="molecule type" value="Genomic_DNA"/>
</dbReference>
<dbReference type="InterPro" id="IPR019711">
    <property type="entry name" value="ATP_synth_F0_suH"/>
</dbReference>
<gene>
    <name evidence="1" type="ORF">RI543_003711</name>
</gene>
<accession>A0AAN7WLH9</accession>
<evidence type="ECO:0000313" key="2">
    <source>
        <dbReference type="Proteomes" id="UP001306508"/>
    </source>
</evidence>
<evidence type="ECO:0000313" key="1">
    <source>
        <dbReference type="EMBL" id="KAK5778788.1"/>
    </source>
</evidence>
<dbReference type="PANTHER" id="PTHR28207">
    <property type="entry name" value="ATP SYNTHASE SUBUNIT H, MITOCHONDRIAL"/>
    <property type="match status" value="1"/>
</dbReference>
<dbReference type="PANTHER" id="PTHR28207:SF1">
    <property type="entry name" value="ATP SYNTHASE SUBUNIT H, MITOCHONDRIAL"/>
    <property type="match status" value="1"/>
</dbReference>